<dbReference type="AlphaFoldDB" id="F8A260"/>
<gene>
    <name evidence="2" type="ordered locus">Celgi_0046</name>
</gene>
<feature type="domain" description="YcaO" evidence="1">
    <location>
        <begin position="210"/>
        <end position="596"/>
    </location>
</feature>
<dbReference type="HOGENOM" id="CLU_020793_1_0_11"/>
<dbReference type="PANTHER" id="PTHR37809:SF1">
    <property type="entry name" value="RIBOSOMAL PROTEIN S12 METHYLTHIOTRANSFERASE ACCESSORY FACTOR YCAO"/>
    <property type="match status" value="1"/>
</dbReference>
<accession>F8A260</accession>
<dbReference type="Proteomes" id="UP000000485">
    <property type="component" value="Chromosome"/>
</dbReference>
<reference evidence="3" key="1">
    <citation type="submission" date="2011-04" db="EMBL/GenBank/DDBJ databases">
        <title>Complete sequence of Cellvibrio gilvus ATCC 13127.</title>
        <authorList>
            <person name="Lucas S."/>
            <person name="Han J."/>
            <person name="Lapidus A."/>
            <person name="Cheng J.-F."/>
            <person name="Goodwin L."/>
            <person name="Pitluck S."/>
            <person name="Peters L."/>
            <person name="Munk A."/>
            <person name="Detter J.C."/>
            <person name="Han C."/>
            <person name="Tapia R."/>
            <person name="Land M."/>
            <person name="Hauser L."/>
            <person name="Kyrpides N."/>
            <person name="Ivanova N."/>
            <person name="Ovchinnikova G."/>
            <person name="Pagani I."/>
            <person name="Mead D."/>
            <person name="Brumm P."/>
            <person name="Woyke T."/>
        </authorList>
    </citation>
    <scope>NUCLEOTIDE SEQUENCE [LARGE SCALE GENOMIC DNA]</scope>
    <source>
        <strain evidence="3">ATCC 13127 / NRRL B-14078</strain>
    </source>
</reference>
<dbReference type="STRING" id="593907.Celgi_0046"/>
<evidence type="ECO:0000313" key="2">
    <source>
        <dbReference type="EMBL" id="AEI10580.1"/>
    </source>
</evidence>
<dbReference type="Gene3D" id="3.30.1330.230">
    <property type="match status" value="1"/>
</dbReference>
<protein>
    <recommendedName>
        <fullName evidence="1">YcaO domain-containing protein</fullName>
    </recommendedName>
</protein>
<dbReference type="InterPro" id="IPR003776">
    <property type="entry name" value="YcaO-like_dom"/>
</dbReference>
<dbReference type="PROSITE" id="PS51664">
    <property type="entry name" value="YCAO"/>
    <property type="match status" value="1"/>
</dbReference>
<name>F8A260_CELGA</name>
<dbReference type="Pfam" id="PF02624">
    <property type="entry name" value="YcaO"/>
    <property type="match status" value="1"/>
</dbReference>
<dbReference type="PANTHER" id="PTHR37809">
    <property type="entry name" value="RIBOSOMAL PROTEIN S12 METHYLTHIOTRANSFERASE ACCESSORY FACTOR YCAO"/>
    <property type="match status" value="1"/>
</dbReference>
<evidence type="ECO:0000259" key="1">
    <source>
        <dbReference type="PROSITE" id="PS51664"/>
    </source>
</evidence>
<keyword evidence="3" id="KW-1185">Reference proteome</keyword>
<dbReference type="Gene3D" id="3.30.40.250">
    <property type="match status" value="1"/>
</dbReference>
<dbReference type="Gene3D" id="3.30.160.660">
    <property type="match status" value="1"/>
</dbReference>
<dbReference type="KEGG" id="cga:Celgi_0046"/>
<evidence type="ECO:0000313" key="3">
    <source>
        <dbReference type="Proteomes" id="UP000000485"/>
    </source>
</evidence>
<proteinExistence type="predicted"/>
<organism evidence="2 3">
    <name type="scientific">Cellulomonas gilvus (strain ATCC 13127 / NRRL B-14078)</name>
    <name type="common">Cellvibrio gilvus</name>
    <dbReference type="NCBI Taxonomy" id="593907"/>
    <lineage>
        <taxon>Bacteria</taxon>
        <taxon>Bacillati</taxon>
        <taxon>Actinomycetota</taxon>
        <taxon>Actinomycetes</taxon>
        <taxon>Micrococcales</taxon>
        <taxon>Cellulomonadaceae</taxon>
        <taxon>Cellulomonas</taxon>
    </lineage>
</organism>
<dbReference type="EMBL" id="CP002665">
    <property type="protein sequence ID" value="AEI10580.1"/>
    <property type="molecule type" value="Genomic_DNA"/>
</dbReference>
<sequence length="596" mass="64023">MDVIVTEHVPDAVDAALRTGRARLRVRAGELSISAHGSHVLVGPLLPADTAGDASADDPTGCLECALAWRADVAPHQVGGPPTDVGLDWSATVEALVASVVADGPAAWQRRVLALDRATGTLTPHRFLVHPACIVCSAAWEPPAPLDVTTPQPARPATLRTRSFDRSALRTWLSDTQFGPVTRVRPRGDQVLVEVESVVPGRARREIGRARGTTYAAAEVGAYLEVLERMLGGYRRPSVPVVVASWQEVAHQAVDPRTLGGHVPELFTRSAQVEPFAPRTTTSWVWGRSTREDRPVLVPEHVAFCQERGVGARFLHETTAACAIGATREEAVLHALLRTVERDAFLLAWYSRARLVEIAPQAGSALDHGRRLLARHGARLRVLDLTTDFGVPVALAVATSDDEQAVRSGRVPAVTYACSAAADPANAVRGAVRRCTTTVLAHSRGVGEHERSGRPRLHDDFDRVCSDQDRTELHASWEARRLGAFLEHPAAVVAETEHAALPGLPGRDVAHALGVLLERTHGLGMDAIVIDQSQPELVEAVGLHVVKVLVPGTVPRTEGHALRRTVGLPRLAAGATILRGARTWTDDPRPNPVPHP</sequence>
<dbReference type="eggNOG" id="COG1944">
    <property type="taxonomic scope" value="Bacteria"/>
</dbReference>
<dbReference type="RefSeq" id="WP_013882110.1">
    <property type="nucleotide sequence ID" value="NC_015671.1"/>
</dbReference>